<feature type="transmembrane region" description="Helical" evidence="1">
    <location>
        <begin position="75"/>
        <end position="96"/>
    </location>
</feature>
<evidence type="ECO:0000256" key="1">
    <source>
        <dbReference type="SAM" id="Phobius"/>
    </source>
</evidence>
<evidence type="ECO:0000256" key="2">
    <source>
        <dbReference type="SAM" id="SignalP"/>
    </source>
</evidence>
<feature type="chain" id="PRO_5007100121" description="Secreted protein" evidence="2">
    <location>
        <begin position="25"/>
        <end position="132"/>
    </location>
</feature>
<sequence length="132" mass="14665">MRAMGMYLGILMLGMGMDLHLCMGMDQLLRLHNQQKGLLGLDLVHRIGLVHQGKLLEQLGKAHQLSKLARLMDRLFYQELFVLLLMVLAIEKAVLVTNKASDMPEKDTEKKGLSVRLSGPAKEGMAVVTPSI</sequence>
<organism evidence="3">
    <name type="scientific">Picea glauca</name>
    <name type="common">White spruce</name>
    <name type="synonym">Pinus glauca</name>
    <dbReference type="NCBI Taxonomy" id="3330"/>
    <lineage>
        <taxon>Eukaryota</taxon>
        <taxon>Viridiplantae</taxon>
        <taxon>Streptophyta</taxon>
        <taxon>Embryophyta</taxon>
        <taxon>Tracheophyta</taxon>
        <taxon>Spermatophyta</taxon>
        <taxon>Pinopsida</taxon>
        <taxon>Pinidae</taxon>
        <taxon>Conifers I</taxon>
        <taxon>Pinales</taxon>
        <taxon>Pinaceae</taxon>
        <taxon>Picea</taxon>
    </lineage>
</organism>
<comment type="caution">
    <text evidence="3">The sequence shown here is derived from an EMBL/GenBank/DDBJ whole genome shotgun (WGS) entry which is preliminary data.</text>
</comment>
<geneLocation type="mitochondrion" evidence="3"/>
<feature type="signal peptide" evidence="2">
    <location>
        <begin position="1"/>
        <end position="24"/>
    </location>
</feature>
<proteinExistence type="predicted"/>
<protein>
    <recommendedName>
        <fullName evidence="4">Secreted protein</fullName>
    </recommendedName>
</protein>
<evidence type="ECO:0000313" key="3">
    <source>
        <dbReference type="EMBL" id="KUM46215.1"/>
    </source>
</evidence>
<keyword evidence="1" id="KW-0812">Transmembrane</keyword>
<keyword evidence="1" id="KW-1133">Transmembrane helix</keyword>
<reference evidence="3" key="1">
    <citation type="journal article" date="2015" name="Genome Biol. Evol.">
        <title>Organellar Genomes of White Spruce (Picea glauca): Assembly and Annotation.</title>
        <authorList>
            <person name="Jackman S.D."/>
            <person name="Warren R.L."/>
            <person name="Gibb E.A."/>
            <person name="Vandervalk B.P."/>
            <person name="Mohamadi H."/>
            <person name="Chu J."/>
            <person name="Raymond A."/>
            <person name="Pleasance S."/>
            <person name="Coope R."/>
            <person name="Wildung M.R."/>
            <person name="Ritland C.E."/>
            <person name="Bousquet J."/>
            <person name="Jones S.J."/>
            <person name="Bohlmann J."/>
            <person name="Birol I."/>
        </authorList>
    </citation>
    <scope>NUCLEOTIDE SEQUENCE [LARGE SCALE GENOMIC DNA]</scope>
    <source>
        <tissue evidence="3">Flushing bud</tissue>
    </source>
</reference>
<gene>
    <name evidence="3" type="ORF">ABT39_MTgene2021</name>
</gene>
<keyword evidence="3" id="KW-0496">Mitochondrion</keyword>
<keyword evidence="1" id="KW-0472">Membrane</keyword>
<accession>A0A101LVQ9</accession>
<evidence type="ECO:0008006" key="4">
    <source>
        <dbReference type="Google" id="ProtNLM"/>
    </source>
</evidence>
<dbReference type="EMBL" id="LKAM01000013">
    <property type="protein sequence ID" value="KUM46215.1"/>
    <property type="molecule type" value="Genomic_DNA"/>
</dbReference>
<keyword evidence="2" id="KW-0732">Signal</keyword>
<name>A0A101LVQ9_PICGL</name>
<dbReference type="AlphaFoldDB" id="A0A101LVQ9"/>